<dbReference type="EMBL" id="CDMW01000001">
    <property type="protein sequence ID" value="CEL90030.1"/>
    <property type="molecule type" value="Genomic_DNA"/>
</dbReference>
<evidence type="ECO:0000313" key="1">
    <source>
        <dbReference type="EMBL" id="CEL90030.1"/>
    </source>
</evidence>
<dbReference type="InterPro" id="IPR022259">
    <property type="entry name" value="Acessory_Sec_prot_Asp3"/>
</dbReference>
<reference evidence="1 2" key="1">
    <citation type="submission" date="2015-01" db="EMBL/GenBank/DDBJ databases">
        <authorList>
            <person name="Pelicic Vladimir"/>
        </authorList>
    </citation>
    <scope>NUCLEOTIDE SEQUENCE [LARGE SCALE GENOMIC DNA]</scope>
    <source>
        <strain evidence="1 2">2908</strain>
    </source>
</reference>
<name>A0A0B7GMP5_STRSA</name>
<dbReference type="Pfam" id="PF15432">
    <property type="entry name" value="Sec-ASP3"/>
    <property type="match status" value="1"/>
</dbReference>
<accession>A0A0B7GMP5</accession>
<dbReference type="RefSeq" id="WP_072073734.1">
    <property type="nucleotide sequence ID" value="NZ_CDMW01000001.1"/>
</dbReference>
<dbReference type="GO" id="GO:0015031">
    <property type="term" value="P:protein transport"/>
    <property type="evidence" value="ECO:0007669"/>
    <property type="project" value="InterPro"/>
</dbReference>
<evidence type="ECO:0000313" key="2">
    <source>
        <dbReference type="Proteomes" id="UP000183504"/>
    </source>
</evidence>
<dbReference type="AlphaFoldDB" id="A0A0B7GMP5"/>
<dbReference type="NCBIfam" id="TIGR03711">
    <property type="entry name" value="acc_sec_asp3"/>
    <property type="match status" value="1"/>
</dbReference>
<gene>
    <name evidence="1" type="primary">asp3</name>
    <name evidence="1" type="ORF">SSV_0727</name>
</gene>
<organism evidence="1 2">
    <name type="scientific">Streptococcus sanguinis</name>
    <dbReference type="NCBI Taxonomy" id="1305"/>
    <lineage>
        <taxon>Bacteria</taxon>
        <taxon>Bacillati</taxon>
        <taxon>Bacillota</taxon>
        <taxon>Bacilli</taxon>
        <taxon>Lactobacillales</taxon>
        <taxon>Streptococcaceae</taxon>
        <taxon>Streptococcus</taxon>
    </lineage>
</organism>
<protein>
    <submittedName>
        <fullName evidence="1">Accessory Sec system protein Asp3</fullName>
    </submittedName>
</protein>
<sequence length="159" mass="18685">MKIQKRKGIYWGELRGVSVAVTMTDFTYLYGTTLIIHSPSHIFFENKLMASGQTIHEWSSKWNHQRDRQIPALPLLKKGARYCLSRDMTTYPEESVFLKIIFFDRYDKEIINQVERSESMIFTYPKEAYSYKVQLLSAGVESLEFHCLNIDQIIEESDD</sequence>
<proteinExistence type="predicted"/>
<dbReference type="Proteomes" id="UP000183504">
    <property type="component" value="Unassembled WGS sequence"/>
</dbReference>